<accession>A0A371I646</accession>
<proteinExistence type="predicted"/>
<gene>
    <name evidence="1" type="ORF">CR513_04943</name>
</gene>
<dbReference type="AlphaFoldDB" id="A0A371I646"/>
<name>A0A371I646_MUCPR</name>
<feature type="non-terminal residue" evidence="1">
    <location>
        <position position="1"/>
    </location>
</feature>
<dbReference type="Gene3D" id="3.30.70.270">
    <property type="match status" value="1"/>
</dbReference>
<evidence type="ECO:0000313" key="1">
    <source>
        <dbReference type="EMBL" id="RDY10520.1"/>
    </source>
</evidence>
<evidence type="ECO:0000313" key="2">
    <source>
        <dbReference type="Proteomes" id="UP000257109"/>
    </source>
</evidence>
<reference evidence="1" key="1">
    <citation type="submission" date="2018-05" db="EMBL/GenBank/DDBJ databases">
        <title>Draft genome of Mucuna pruriens seed.</title>
        <authorList>
            <person name="Nnadi N.E."/>
            <person name="Vos R."/>
            <person name="Hasami M.H."/>
            <person name="Devisetty U.K."/>
            <person name="Aguiy J.C."/>
        </authorList>
    </citation>
    <scope>NUCLEOTIDE SEQUENCE [LARGE SCALE GENOMIC DNA]</scope>
    <source>
        <strain evidence="1">JCA_2017</strain>
    </source>
</reference>
<organism evidence="1 2">
    <name type="scientific">Mucuna pruriens</name>
    <name type="common">Velvet bean</name>
    <name type="synonym">Dolichos pruriens</name>
    <dbReference type="NCBI Taxonomy" id="157652"/>
    <lineage>
        <taxon>Eukaryota</taxon>
        <taxon>Viridiplantae</taxon>
        <taxon>Streptophyta</taxon>
        <taxon>Embryophyta</taxon>
        <taxon>Tracheophyta</taxon>
        <taxon>Spermatophyta</taxon>
        <taxon>Magnoliopsida</taxon>
        <taxon>eudicotyledons</taxon>
        <taxon>Gunneridae</taxon>
        <taxon>Pentapetalae</taxon>
        <taxon>rosids</taxon>
        <taxon>fabids</taxon>
        <taxon>Fabales</taxon>
        <taxon>Fabaceae</taxon>
        <taxon>Papilionoideae</taxon>
        <taxon>50 kb inversion clade</taxon>
        <taxon>NPAAA clade</taxon>
        <taxon>indigoferoid/millettioid clade</taxon>
        <taxon>Phaseoleae</taxon>
        <taxon>Mucuna</taxon>
    </lineage>
</organism>
<sequence length="79" mass="8966">LAPIESKVDEEKLTPKNVGEVRSFHGLPSFNRRFVRDFSTLANPNFGEPFVISVHAAFNDYFRNDGFLFKGKGLCMPMN</sequence>
<comment type="caution">
    <text evidence="1">The sequence shown here is derived from an EMBL/GenBank/DDBJ whole genome shotgun (WGS) entry which is preliminary data.</text>
</comment>
<dbReference type="InterPro" id="IPR043128">
    <property type="entry name" value="Rev_trsase/Diguanyl_cyclase"/>
</dbReference>
<dbReference type="SUPFAM" id="SSF56672">
    <property type="entry name" value="DNA/RNA polymerases"/>
    <property type="match status" value="1"/>
</dbReference>
<keyword evidence="2" id="KW-1185">Reference proteome</keyword>
<protein>
    <submittedName>
        <fullName evidence="1">Uncharacterized protein</fullName>
    </submittedName>
</protein>
<dbReference type="InterPro" id="IPR043502">
    <property type="entry name" value="DNA/RNA_pol_sf"/>
</dbReference>
<dbReference type="Proteomes" id="UP000257109">
    <property type="component" value="Unassembled WGS sequence"/>
</dbReference>
<dbReference type="EMBL" id="QJKJ01000826">
    <property type="protein sequence ID" value="RDY10520.1"/>
    <property type="molecule type" value="Genomic_DNA"/>
</dbReference>